<accession>A0ABM5MTW9</accession>
<dbReference type="EMBL" id="CP003304">
    <property type="protein sequence ID" value="AFB21257.1"/>
    <property type="molecule type" value="Genomic_DNA"/>
</dbReference>
<evidence type="ECO:0000313" key="1">
    <source>
        <dbReference type="EMBL" id="AFB21257.1"/>
    </source>
</evidence>
<sequence>MPKKGDCVVPARKIPYYYSYESRNDVEILGLSKQFFLGNTARNI</sequence>
<name>A0ABM5MTW9_RICCA</name>
<protein>
    <submittedName>
        <fullName evidence="1">Uncharacterized protein</fullName>
    </submittedName>
</protein>
<evidence type="ECO:0000313" key="2">
    <source>
        <dbReference type="Proteomes" id="UP000007878"/>
    </source>
</evidence>
<dbReference type="Proteomes" id="UP000007878">
    <property type="component" value="Chromosome"/>
</dbReference>
<keyword evidence="2" id="KW-1185">Reference proteome</keyword>
<reference evidence="2" key="1">
    <citation type="submission" date="2012-02" db="EMBL/GenBank/DDBJ databases">
        <title>Complete genome sequence of Rickettsia parkeri strain Portsmouth.</title>
        <authorList>
            <person name="Johnson S.L."/>
            <person name="Munk A.C."/>
            <person name="Han S."/>
            <person name="Bruce D.C."/>
            <person name="Dasch G.A."/>
        </authorList>
    </citation>
    <scope>NUCLEOTIDE SEQUENCE [LARGE SCALE GENOMIC DNA]</scope>
    <source>
        <strain evidence="2">CA410</strain>
    </source>
</reference>
<gene>
    <name evidence="1" type="ORF">RCA_03480</name>
</gene>
<organism evidence="1 2">
    <name type="scientific">Rickettsia canadensis str. CA410</name>
    <dbReference type="NCBI Taxonomy" id="1105107"/>
    <lineage>
        <taxon>Bacteria</taxon>
        <taxon>Pseudomonadati</taxon>
        <taxon>Pseudomonadota</taxon>
        <taxon>Alphaproteobacteria</taxon>
        <taxon>Rickettsiales</taxon>
        <taxon>Rickettsiaceae</taxon>
        <taxon>Rickettsieae</taxon>
        <taxon>Rickettsia</taxon>
        <taxon>belli group</taxon>
    </lineage>
</organism>
<proteinExistence type="predicted"/>